<proteinExistence type="predicted"/>
<organism evidence="11 12">
    <name type="scientific">Methanofollis aquaemaris</name>
    <dbReference type="NCBI Taxonomy" id="126734"/>
    <lineage>
        <taxon>Archaea</taxon>
        <taxon>Methanobacteriati</taxon>
        <taxon>Methanobacteriota</taxon>
        <taxon>Stenosarchaea group</taxon>
        <taxon>Methanomicrobia</taxon>
        <taxon>Methanomicrobiales</taxon>
        <taxon>Methanomicrobiaceae</taxon>
        <taxon>Methanofollis</taxon>
    </lineage>
</organism>
<dbReference type="GO" id="GO:0005524">
    <property type="term" value="F:ATP binding"/>
    <property type="evidence" value="ECO:0007669"/>
    <property type="project" value="UniProtKB-KW"/>
</dbReference>
<dbReference type="Gene3D" id="3.40.50.300">
    <property type="entry name" value="P-loop containing nucleotide triphosphate hydrolases"/>
    <property type="match status" value="1"/>
</dbReference>
<evidence type="ECO:0000256" key="4">
    <source>
        <dbReference type="ARBA" id="ARBA00022967"/>
    </source>
</evidence>
<dbReference type="GeneID" id="76422928"/>
<evidence type="ECO:0000256" key="6">
    <source>
        <dbReference type="ARBA" id="ARBA00058960"/>
    </source>
</evidence>
<evidence type="ECO:0000256" key="1">
    <source>
        <dbReference type="ARBA" id="ARBA00022448"/>
    </source>
</evidence>
<dbReference type="PANTHER" id="PTHR42794">
    <property type="entry name" value="HEMIN IMPORT ATP-BINDING PROTEIN HMUV"/>
    <property type="match status" value="1"/>
</dbReference>
<dbReference type="InterPro" id="IPR003439">
    <property type="entry name" value="ABC_transporter-like_ATP-bd"/>
</dbReference>
<dbReference type="EC" id="7.6.2.8" evidence="7"/>
<keyword evidence="3 11" id="KW-0067">ATP-binding</keyword>
<dbReference type="FunFam" id="3.40.50.300:FF:000134">
    <property type="entry name" value="Iron-enterobactin ABC transporter ATP-binding protein"/>
    <property type="match status" value="1"/>
</dbReference>
<evidence type="ECO:0000256" key="7">
    <source>
        <dbReference type="ARBA" id="ARBA00066387"/>
    </source>
</evidence>
<dbReference type="InterPro" id="IPR003593">
    <property type="entry name" value="AAA+_ATPase"/>
</dbReference>
<accession>A0A8A3S3H6</accession>
<dbReference type="RefSeq" id="WP_265581528.1">
    <property type="nucleotide sequence ID" value="NZ_CP036172.1"/>
</dbReference>
<dbReference type="AlphaFoldDB" id="A0A8A3S3H6"/>
<dbReference type="InterPro" id="IPR017871">
    <property type="entry name" value="ABC_transporter-like_CS"/>
</dbReference>
<keyword evidence="12" id="KW-1185">Reference proteome</keyword>
<evidence type="ECO:0000256" key="3">
    <source>
        <dbReference type="ARBA" id="ARBA00022840"/>
    </source>
</evidence>
<dbReference type="SMART" id="SM00382">
    <property type="entry name" value="AAA"/>
    <property type="match status" value="1"/>
</dbReference>
<dbReference type="PANTHER" id="PTHR42794:SF1">
    <property type="entry name" value="HEMIN IMPORT ATP-BINDING PROTEIN HMUV"/>
    <property type="match status" value="1"/>
</dbReference>
<dbReference type="KEGG" id="maqe:RJ40_01200"/>
<dbReference type="CDD" id="cd03214">
    <property type="entry name" value="ABC_Iron-Siderophores_B12_Hemin"/>
    <property type="match status" value="1"/>
</dbReference>
<evidence type="ECO:0000259" key="10">
    <source>
        <dbReference type="PROSITE" id="PS50893"/>
    </source>
</evidence>
<dbReference type="InterPro" id="IPR027417">
    <property type="entry name" value="P-loop_NTPase"/>
</dbReference>
<evidence type="ECO:0000256" key="8">
    <source>
        <dbReference type="ARBA" id="ARBA00073649"/>
    </source>
</evidence>
<dbReference type="EMBL" id="CP036172">
    <property type="protein sequence ID" value="QSZ66210.1"/>
    <property type="molecule type" value="Genomic_DNA"/>
</dbReference>
<evidence type="ECO:0000256" key="5">
    <source>
        <dbReference type="ARBA" id="ARBA00050590"/>
    </source>
</evidence>
<dbReference type="SUPFAM" id="SSF52540">
    <property type="entry name" value="P-loop containing nucleoside triphosphate hydrolases"/>
    <property type="match status" value="1"/>
</dbReference>
<keyword evidence="4" id="KW-1278">Translocase</keyword>
<name>A0A8A3S3H6_9EURY</name>
<evidence type="ECO:0000313" key="12">
    <source>
        <dbReference type="Proteomes" id="UP001042704"/>
    </source>
</evidence>
<reference evidence="11" key="2">
    <citation type="submission" date="2019-02" db="EMBL/GenBank/DDBJ databases">
        <authorList>
            <person name="Chen S.-C."/>
            <person name="Chien H.-H."/>
            <person name="Lai M.-C."/>
        </authorList>
    </citation>
    <scope>NUCLEOTIDE SEQUENCE</scope>
    <source>
        <strain evidence="11">N2F9704</strain>
    </source>
</reference>
<dbReference type="Pfam" id="PF00005">
    <property type="entry name" value="ABC_tran"/>
    <property type="match status" value="1"/>
</dbReference>
<protein>
    <recommendedName>
        <fullName evidence="8">Cobalamin import ATP-binding protein BtuD</fullName>
        <ecNumber evidence="7">7.6.2.8</ecNumber>
    </recommendedName>
    <alternativeName>
        <fullName evidence="9">Vitamin B12-transporting ATPase</fullName>
    </alternativeName>
</protein>
<evidence type="ECO:0000256" key="9">
    <source>
        <dbReference type="ARBA" id="ARBA00077139"/>
    </source>
</evidence>
<evidence type="ECO:0000313" key="11">
    <source>
        <dbReference type="EMBL" id="QSZ66210.1"/>
    </source>
</evidence>
<comment type="catalytic activity">
    <reaction evidence="5">
        <text>an R-cob(III)alamin(out) + ATP + H2O = an R-cob(III)alamin(in) + ADP + phosphate + H(+)</text>
        <dbReference type="Rhea" id="RHEA:17873"/>
        <dbReference type="ChEBI" id="CHEBI:15377"/>
        <dbReference type="ChEBI" id="CHEBI:15378"/>
        <dbReference type="ChEBI" id="CHEBI:30616"/>
        <dbReference type="ChEBI" id="CHEBI:43474"/>
        <dbReference type="ChEBI" id="CHEBI:140785"/>
        <dbReference type="ChEBI" id="CHEBI:456216"/>
        <dbReference type="EC" id="7.6.2.8"/>
    </reaction>
</comment>
<keyword evidence="2" id="KW-0547">Nucleotide-binding</keyword>
<reference evidence="11" key="1">
    <citation type="journal article" date="2001" name="Int. J. Syst. Evol. Microbiol.">
        <title>Methanofollis aquaemaris sp. nov., a methanogen isolated from an aquaculture fish pond.</title>
        <authorList>
            <person name="Lai M.C."/>
            <person name="Chen S.C."/>
        </authorList>
    </citation>
    <scope>NUCLEOTIDE SEQUENCE</scope>
    <source>
        <strain evidence="11">N2F9704</strain>
    </source>
</reference>
<dbReference type="GO" id="GO:0016887">
    <property type="term" value="F:ATP hydrolysis activity"/>
    <property type="evidence" value="ECO:0007669"/>
    <property type="project" value="InterPro"/>
</dbReference>
<evidence type="ECO:0000256" key="2">
    <source>
        <dbReference type="ARBA" id="ARBA00022741"/>
    </source>
</evidence>
<gene>
    <name evidence="11" type="ORF">RJ40_01200</name>
</gene>
<dbReference type="Proteomes" id="UP001042704">
    <property type="component" value="Chromosome"/>
</dbReference>
<comment type="function">
    <text evidence="6">Required for corrinoid utilization. Probably part of the ABC transporter complex BtuCDF involved in cobalamin (vitamin B12) import. Probably responsible for energy coupling to the transport system.</text>
</comment>
<dbReference type="PROSITE" id="PS00211">
    <property type="entry name" value="ABC_TRANSPORTER_1"/>
    <property type="match status" value="1"/>
</dbReference>
<feature type="domain" description="ABC transporter" evidence="10">
    <location>
        <begin position="4"/>
        <end position="237"/>
    </location>
</feature>
<keyword evidence="1" id="KW-0813">Transport</keyword>
<dbReference type="GO" id="GO:0015420">
    <property type="term" value="F:ABC-type vitamin B12 transporter activity"/>
    <property type="evidence" value="ECO:0007669"/>
    <property type="project" value="UniProtKB-EC"/>
</dbReference>
<sequence length="258" mass="28190">MVNLEVKDLSFSYRNHPVLKGISFLAESPGVVGLVGPNGSGKTTLIKCIDGIFKSEGTVLLDGTAVASLPRPKVARKIAYVPQGIASHSHATVYETILMGRRPHLSWRVKEEDEVAVVKAMEALKVEEFAFRRLRDLSGGERQRVMVARALAQGSPLMLLDEPTSALDLRNGMEVMETVGRLAHDGGRLVVMAIHDLTLAARSCTMLVVLRHGQVYASGPPSAVLTPDLIAEVYGVEAMVEERDGVPYIFPLRPRRER</sequence>
<dbReference type="PROSITE" id="PS50893">
    <property type="entry name" value="ABC_TRANSPORTER_2"/>
    <property type="match status" value="1"/>
</dbReference>